<comment type="caution">
    <text evidence="1">The sequence shown here is derived from an EMBL/GenBank/DDBJ whole genome shotgun (WGS) entry which is preliminary data.</text>
</comment>
<evidence type="ECO:0000313" key="4">
    <source>
        <dbReference type="Proteomes" id="UP000663870"/>
    </source>
</evidence>
<dbReference type="InterPro" id="IPR038765">
    <property type="entry name" value="Papain-like_cys_pep_sf"/>
</dbReference>
<dbReference type="EMBL" id="CAJNOH010000842">
    <property type="protein sequence ID" value="CAF1134810.1"/>
    <property type="molecule type" value="Genomic_DNA"/>
</dbReference>
<evidence type="ECO:0000313" key="2">
    <source>
        <dbReference type="EMBL" id="CAF1360108.1"/>
    </source>
</evidence>
<reference evidence="1" key="1">
    <citation type="submission" date="2021-02" db="EMBL/GenBank/DDBJ databases">
        <authorList>
            <person name="Nowell W R."/>
        </authorList>
    </citation>
    <scope>NUCLEOTIDE SEQUENCE</scope>
</reference>
<dbReference type="AlphaFoldDB" id="A0A814RM99"/>
<gene>
    <name evidence="2" type="ORF">JXQ802_LOCUS32576</name>
    <name evidence="1" type="ORF">PYM288_LOCUS21402</name>
</gene>
<dbReference type="EMBL" id="CAJNOL010001440">
    <property type="protein sequence ID" value="CAF1360108.1"/>
    <property type="molecule type" value="Genomic_DNA"/>
</dbReference>
<evidence type="ECO:0000313" key="3">
    <source>
        <dbReference type="Proteomes" id="UP000663854"/>
    </source>
</evidence>
<evidence type="ECO:0000313" key="1">
    <source>
        <dbReference type="EMBL" id="CAF1134810.1"/>
    </source>
</evidence>
<dbReference type="Gene3D" id="3.40.395.10">
    <property type="entry name" value="Adenoviral Proteinase, Chain A"/>
    <property type="match status" value="1"/>
</dbReference>
<protein>
    <submittedName>
        <fullName evidence="1">Uncharacterized protein</fullName>
    </submittedName>
</protein>
<dbReference type="SUPFAM" id="SSF54001">
    <property type="entry name" value="Cysteine proteinases"/>
    <property type="match status" value="1"/>
</dbReference>
<sequence>MMGQRLAALEKNYKRVDRSITTINTHLDVVETFADTRFNTIDTRFNTIDTRFNTIDTRLNANEMYLNKTTKVFQKRLDNLDARLNQLCDNVDTILMMLKQAEVKNKNKANIDFDNGWKLCEPSEEFDLYQNDQHSCGVHLLTQAKAYINREQHKAIPQDEINLYRHQIAEEILR</sequence>
<keyword evidence="4" id="KW-1185">Reference proteome</keyword>
<dbReference type="Proteomes" id="UP000663854">
    <property type="component" value="Unassembled WGS sequence"/>
</dbReference>
<accession>A0A814RM99</accession>
<dbReference type="Proteomes" id="UP000663870">
    <property type="component" value="Unassembled WGS sequence"/>
</dbReference>
<proteinExistence type="predicted"/>
<organism evidence="1 3">
    <name type="scientific">Rotaria sordida</name>
    <dbReference type="NCBI Taxonomy" id="392033"/>
    <lineage>
        <taxon>Eukaryota</taxon>
        <taxon>Metazoa</taxon>
        <taxon>Spiralia</taxon>
        <taxon>Gnathifera</taxon>
        <taxon>Rotifera</taxon>
        <taxon>Eurotatoria</taxon>
        <taxon>Bdelloidea</taxon>
        <taxon>Philodinida</taxon>
        <taxon>Philodinidae</taxon>
        <taxon>Rotaria</taxon>
    </lineage>
</organism>
<name>A0A814RM99_9BILA</name>